<evidence type="ECO:0000259" key="10">
    <source>
        <dbReference type="Pfam" id="PF02771"/>
    </source>
</evidence>
<dbReference type="PROSITE" id="PS00072">
    <property type="entry name" value="ACYL_COA_DH_1"/>
    <property type="match status" value="1"/>
</dbReference>
<dbReference type="InterPro" id="IPR009075">
    <property type="entry name" value="AcylCo_DH/oxidase_C"/>
</dbReference>
<evidence type="ECO:0000256" key="7">
    <source>
        <dbReference type="SAM" id="MobiDB-lite"/>
    </source>
</evidence>
<dbReference type="InterPro" id="IPR009100">
    <property type="entry name" value="AcylCoA_DH/oxidase_NM_dom_sf"/>
</dbReference>
<dbReference type="Proteomes" id="UP000019849">
    <property type="component" value="Unassembled WGS sequence"/>
</dbReference>
<dbReference type="eggNOG" id="COG1960">
    <property type="taxonomic scope" value="Bacteria"/>
</dbReference>
<dbReference type="AlphaFoldDB" id="A0A011VPP0"/>
<evidence type="ECO:0000256" key="2">
    <source>
        <dbReference type="ARBA" id="ARBA00009347"/>
    </source>
</evidence>
<proteinExistence type="inferred from homology"/>
<comment type="similarity">
    <text evidence="2 6">Belongs to the acyl-CoA dehydrogenase family.</text>
</comment>
<feature type="region of interest" description="Disordered" evidence="7">
    <location>
        <begin position="1"/>
        <end position="21"/>
    </location>
</feature>
<dbReference type="RefSeq" id="WP_035021889.1">
    <property type="nucleotide sequence ID" value="NZ_KK073877.1"/>
</dbReference>
<dbReference type="HOGENOM" id="CLU_018204_0_2_5"/>
<evidence type="ECO:0000313" key="12">
    <source>
        <dbReference type="EMBL" id="TDR37129.1"/>
    </source>
</evidence>
<dbReference type="PATRIC" id="fig|69279.3.peg.56"/>
<evidence type="ECO:0000256" key="5">
    <source>
        <dbReference type="ARBA" id="ARBA00023002"/>
    </source>
</evidence>
<evidence type="ECO:0000256" key="1">
    <source>
        <dbReference type="ARBA" id="ARBA00001974"/>
    </source>
</evidence>
<evidence type="ECO:0000313" key="14">
    <source>
        <dbReference type="Proteomes" id="UP000294958"/>
    </source>
</evidence>
<sequence>MAHPASPPAASPAKAPPRDHLDWPFYGDGHRALAAGIDTFIAKGGLGTIDHGDADAACKALVKRLGAAGFLRHCVPQAYGGVSPEIDSRSLCILRETLGHEDGLADFAFAMQGLGTGAISLSGSEELKRQILPKIAKGELISAFALTEPDAGSDVAAMGCAARRDGGHYVLDGEKIFISNGGIADVYTVFARTGEALGTRGISAFVVDADTPGLVIAERIETIAPHPLALIRFENCRLPAGRLLGAPGEGFKIAMRTLDIFRPSVAAAALGFARRALAEALAHAGSRKMFGATLADLPTAQSTLGEMATAIDAAALLVARTAWRRDVQKLPATKEAAMAKLTATENAQWVIDQAVQMFGGRGVQAGNIAERLYREIRALRIYEGATEVQKLIIGRELVKMSRQESS</sequence>
<dbReference type="InterPro" id="IPR006091">
    <property type="entry name" value="Acyl-CoA_Oxase/DH_mid-dom"/>
</dbReference>
<dbReference type="Pfam" id="PF00441">
    <property type="entry name" value="Acyl-CoA_dh_1"/>
    <property type="match status" value="1"/>
</dbReference>
<comment type="cofactor">
    <cofactor evidence="1 6">
        <name>FAD</name>
        <dbReference type="ChEBI" id="CHEBI:57692"/>
    </cofactor>
</comment>
<feature type="domain" description="Acyl-CoA oxidase/dehydrogenase middle" evidence="9">
    <location>
        <begin position="143"/>
        <end position="236"/>
    </location>
</feature>
<evidence type="ECO:0000256" key="3">
    <source>
        <dbReference type="ARBA" id="ARBA00022630"/>
    </source>
</evidence>
<dbReference type="GO" id="GO:0050660">
    <property type="term" value="F:flavin adenine dinucleotide binding"/>
    <property type="evidence" value="ECO:0007669"/>
    <property type="project" value="InterPro"/>
</dbReference>
<evidence type="ECO:0000256" key="4">
    <source>
        <dbReference type="ARBA" id="ARBA00022827"/>
    </source>
</evidence>
<gene>
    <name evidence="11" type="ORF">BG36_00270</name>
    <name evidence="12" type="ORF">DES43_10354</name>
</gene>
<organism evidence="11 13">
    <name type="scientific">Aquamicrobium defluvii</name>
    <dbReference type="NCBI Taxonomy" id="69279"/>
    <lineage>
        <taxon>Bacteria</taxon>
        <taxon>Pseudomonadati</taxon>
        <taxon>Pseudomonadota</taxon>
        <taxon>Alphaproteobacteria</taxon>
        <taxon>Hyphomicrobiales</taxon>
        <taxon>Phyllobacteriaceae</taxon>
        <taxon>Aquamicrobium</taxon>
    </lineage>
</organism>
<comment type="caution">
    <text evidence="11">The sequence shown here is derived from an EMBL/GenBank/DDBJ whole genome shotgun (WGS) entry which is preliminary data.</text>
</comment>
<dbReference type="PANTHER" id="PTHR43884">
    <property type="entry name" value="ACYL-COA DEHYDROGENASE"/>
    <property type="match status" value="1"/>
</dbReference>
<dbReference type="InterPro" id="IPR037069">
    <property type="entry name" value="AcylCoA_DH/ox_N_sf"/>
</dbReference>
<accession>A0A011VPP0</accession>
<evidence type="ECO:0000259" key="9">
    <source>
        <dbReference type="Pfam" id="PF02770"/>
    </source>
</evidence>
<dbReference type="Gene3D" id="1.20.140.10">
    <property type="entry name" value="Butyryl-CoA Dehydrogenase, subunit A, domain 3"/>
    <property type="match status" value="1"/>
</dbReference>
<protein>
    <submittedName>
        <fullName evidence="11 12">Acyl-CoA dehydrogenase</fullName>
    </submittedName>
</protein>
<dbReference type="SUPFAM" id="SSF56645">
    <property type="entry name" value="Acyl-CoA dehydrogenase NM domain-like"/>
    <property type="match status" value="1"/>
</dbReference>
<name>A0A011VPP0_9HYPH</name>
<dbReference type="Gene3D" id="2.40.110.10">
    <property type="entry name" value="Butyryl-CoA Dehydrogenase, subunit A, domain 2"/>
    <property type="match status" value="1"/>
</dbReference>
<dbReference type="InterPro" id="IPR036250">
    <property type="entry name" value="AcylCo_DH-like_C"/>
</dbReference>
<dbReference type="Pfam" id="PF02770">
    <property type="entry name" value="Acyl-CoA_dh_M"/>
    <property type="match status" value="1"/>
</dbReference>
<dbReference type="EMBL" id="JENY01000001">
    <property type="protein sequence ID" value="EXL10335.1"/>
    <property type="molecule type" value="Genomic_DNA"/>
</dbReference>
<feature type="compositionally biased region" description="Pro residues" evidence="7">
    <location>
        <begin position="1"/>
        <end position="10"/>
    </location>
</feature>
<keyword evidence="3 6" id="KW-0285">Flavoprotein</keyword>
<dbReference type="FunFam" id="2.40.110.10:FF:000002">
    <property type="entry name" value="Acyl-CoA dehydrogenase fadE12"/>
    <property type="match status" value="1"/>
</dbReference>
<evidence type="ECO:0000313" key="11">
    <source>
        <dbReference type="EMBL" id="EXL10335.1"/>
    </source>
</evidence>
<dbReference type="InterPro" id="IPR006089">
    <property type="entry name" value="Acyl-CoA_DH_CS"/>
</dbReference>
<reference evidence="11 13" key="1">
    <citation type="submission" date="2014-02" db="EMBL/GenBank/DDBJ databases">
        <title>Aquamicrobium defluvii Genome sequencing.</title>
        <authorList>
            <person name="Wang X."/>
        </authorList>
    </citation>
    <scope>NUCLEOTIDE SEQUENCE [LARGE SCALE GENOMIC DNA]</scope>
    <source>
        <strain evidence="11 13">W13Z1</strain>
    </source>
</reference>
<evidence type="ECO:0000313" key="13">
    <source>
        <dbReference type="Proteomes" id="UP000019849"/>
    </source>
</evidence>
<keyword evidence="4 6" id="KW-0274">FAD</keyword>
<evidence type="ECO:0000259" key="8">
    <source>
        <dbReference type="Pfam" id="PF00441"/>
    </source>
</evidence>
<dbReference type="Proteomes" id="UP000294958">
    <property type="component" value="Unassembled WGS sequence"/>
</dbReference>
<feature type="domain" description="Acyl-CoA dehydrogenase/oxidase N-terminal" evidence="10">
    <location>
        <begin position="30"/>
        <end position="139"/>
    </location>
</feature>
<dbReference type="FunFam" id="1.20.140.10:FF:000001">
    <property type="entry name" value="Acyl-CoA dehydrogenase"/>
    <property type="match status" value="1"/>
</dbReference>
<dbReference type="Pfam" id="PF02771">
    <property type="entry name" value="Acyl-CoA_dh_N"/>
    <property type="match status" value="1"/>
</dbReference>
<keyword evidence="14" id="KW-1185">Reference proteome</keyword>
<evidence type="ECO:0000256" key="6">
    <source>
        <dbReference type="RuleBase" id="RU362125"/>
    </source>
</evidence>
<dbReference type="InterPro" id="IPR046373">
    <property type="entry name" value="Acyl-CoA_Oxase/DH_mid-dom_sf"/>
</dbReference>
<reference evidence="12 14" key="2">
    <citation type="submission" date="2019-03" db="EMBL/GenBank/DDBJ databases">
        <title>Genomic Encyclopedia of Type Strains, Phase IV (KMG-IV): sequencing the most valuable type-strain genomes for metagenomic binning, comparative biology and taxonomic classification.</title>
        <authorList>
            <person name="Goeker M."/>
        </authorList>
    </citation>
    <scope>NUCLEOTIDE SEQUENCE [LARGE SCALE GENOMIC DNA]</scope>
    <source>
        <strain evidence="12 14">DSM 11603</strain>
    </source>
</reference>
<feature type="domain" description="Acyl-CoA dehydrogenase/oxidase C-terminal" evidence="8">
    <location>
        <begin position="248"/>
        <end position="397"/>
    </location>
</feature>
<dbReference type="SUPFAM" id="SSF47203">
    <property type="entry name" value="Acyl-CoA dehydrogenase C-terminal domain-like"/>
    <property type="match status" value="1"/>
</dbReference>
<dbReference type="Gene3D" id="1.10.540.10">
    <property type="entry name" value="Acyl-CoA dehydrogenase/oxidase, N-terminal domain"/>
    <property type="match status" value="1"/>
</dbReference>
<dbReference type="PANTHER" id="PTHR43884:SF22">
    <property type="entry name" value="BLR3437 PROTEIN"/>
    <property type="match status" value="1"/>
</dbReference>
<dbReference type="GO" id="GO:0003995">
    <property type="term" value="F:acyl-CoA dehydrogenase activity"/>
    <property type="evidence" value="ECO:0007669"/>
    <property type="project" value="InterPro"/>
</dbReference>
<dbReference type="InterPro" id="IPR013786">
    <property type="entry name" value="AcylCoA_DH/ox_N"/>
</dbReference>
<dbReference type="STRING" id="69279.BG36_00270"/>
<dbReference type="OrthoDB" id="9775090at2"/>
<dbReference type="EMBL" id="SNZF01000003">
    <property type="protein sequence ID" value="TDR37129.1"/>
    <property type="molecule type" value="Genomic_DNA"/>
</dbReference>
<keyword evidence="5 6" id="KW-0560">Oxidoreductase</keyword>